<dbReference type="InterPro" id="IPR008979">
    <property type="entry name" value="Galactose-bd-like_sf"/>
</dbReference>
<dbReference type="SUPFAM" id="SSF51445">
    <property type="entry name" value="(Trans)glycosidases"/>
    <property type="match status" value="1"/>
</dbReference>
<dbReference type="GO" id="GO:0004565">
    <property type="term" value="F:beta-galactosidase activity"/>
    <property type="evidence" value="ECO:0007669"/>
    <property type="project" value="InterPro"/>
</dbReference>
<dbReference type="Proteomes" id="UP000321617">
    <property type="component" value="Unassembled WGS sequence"/>
</dbReference>
<dbReference type="InterPro" id="IPR048912">
    <property type="entry name" value="BetaGal1-like_ABD1"/>
</dbReference>
<dbReference type="InterPro" id="IPR026283">
    <property type="entry name" value="B-gal_1-like"/>
</dbReference>
<dbReference type="Gene3D" id="2.60.120.260">
    <property type="entry name" value="Galactose-binding domain-like"/>
    <property type="match status" value="2"/>
</dbReference>
<dbReference type="EMBL" id="VLLL01000007">
    <property type="protein sequence ID" value="TWJ10793.1"/>
    <property type="molecule type" value="Genomic_DNA"/>
</dbReference>
<dbReference type="Pfam" id="PF21317">
    <property type="entry name" value="BetaGal_ABD_1"/>
    <property type="match status" value="1"/>
</dbReference>
<reference evidence="8 9" key="1">
    <citation type="journal article" date="2013" name="Stand. Genomic Sci.">
        <title>Genomic Encyclopedia of Type Strains, Phase I: The one thousand microbial genomes (KMG-I) project.</title>
        <authorList>
            <person name="Kyrpides N.C."/>
            <person name="Woyke T."/>
            <person name="Eisen J.A."/>
            <person name="Garrity G."/>
            <person name="Lilburn T.G."/>
            <person name="Beck B.J."/>
            <person name="Whitman W.B."/>
            <person name="Hugenholtz P."/>
            <person name="Klenk H.P."/>
        </authorList>
    </citation>
    <scope>NUCLEOTIDE SEQUENCE [LARGE SCALE GENOMIC DNA]</scope>
    <source>
        <strain evidence="8 9">DSM 45044</strain>
    </source>
</reference>
<dbReference type="InterPro" id="IPR017853">
    <property type="entry name" value="GH"/>
</dbReference>
<organism evidence="8 9">
    <name type="scientific">Stackebrandtia albiflava</name>
    <dbReference type="NCBI Taxonomy" id="406432"/>
    <lineage>
        <taxon>Bacteria</taxon>
        <taxon>Bacillati</taxon>
        <taxon>Actinomycetota</taxon>
        <taxon>Actinomycetes</taxon>
        <taxon>Glycomycetales</taxon>
        <taxon>Glycomycetaceae</taxon>
        <taxon>Stackebrandtia</taxon>
    </lineage>
</organism>
<dbReference type="Pfam" id="PF21467">
    <property type="entry name" value="BetaGal_gal-bd"/>
    <property type="match status" value="1"/>
</dbReference>
<evidence type="ECO:0000313" key="9">
    <source>
        <dbReference type="Proteomes" id="UP000321617"/>
    </source>
</evidence>
<evidence type="ECO:0000256" key="2">
    <source>
        <dbReference type="ARBA" id="ARBA00022801"/>
    </source>
</evidence>
<dbReference type="PRINTS" id="PR00742">
    <property type="entry name" value="GLHYDRLASE35"/>
</dbReference>
<evidence type="ECO:0000313" key="8">
    <source>
        <dbReference type="EMBL" id="TWJ10793.1"/>
    </source>
</evidence>
<keyword evidence="9" id="KW-1185">Reference proteome</keyword>
<gene>
    <name evidence="8" type="ORF">LX16_4217</name>
</gene>
<evidence type="ECO:0000256" key="3">
    <source>
        <dbReference type="ARBA" id="ARBA00023295"/>
    </source>
</evidence>
<dbReference type="OrthoDB" id="9813184at2"/>
<evidence type="ECO:0000259" key="6">
    <source>
        <dbReference type="Pfam" id="PF21317"/>
    </source>
</evidence>
<evidence type="ECO:0000259" key="5">
    <source>
        <dbReference type="Pfam" id="PF01301"/>
    </source>
</evidence>
<proteinExistence type="inferred from homology"/>
<dbReference type="InterPro" id="IPR031330">
    <property type="entry name" value="Gly_Hdrlase_35_cat"/>
</dbReference>
<feature type="domain" description="Beta-galactosidase galactose-binding" evidence="7">
    <location>
        <begin position="490"/>
        <end position="548"/>
    </location>
</feature>
<dbReference type="AlphaFoldDB" id="A0A562UYX6"/>
<dbReference type="SUPFAM" id="SSF49785">
    <property type="entry name" value="Galactose-binding domain-like"/>
    <property type="match status" value="1"/>
</dbReference>
<evidence type="ECO:0000259" key="7">
    <source>
        <dbReference type="Pfam" id="PF21467"/>
    </source>
</evidence>
<evidence type="ECO:0000256" key="1">
    <source>
        <dbReference type="ARBA" id="ARBA00009809"/>
    </source>
</evidence>
<accession>A0A562UYX6</accession>
<dbReference type="Gene3D" id="3.20.20.80">
    <property type="entry name" value="Glycosidases"/>
    <property type="match status" value="1"/>
</dbReference>
<dbReference type="GO" id="GO:0005975">
    <property type="term" value="P:carbohydrate metabolic process"/>
    <property type="evidence" value="ECO:0007669"/>
    <property type="project" value="InterPro"/>
</dbReference>
<protein>
    <submittedName>
        <fullName evidence="8">Beta-galactosidase</fullName>
    </submittedName>
</protein>
<feature type="active site" description="Proton donor" evidence="4">
    <location>
        <position position="153"/>
    </location>
</feature>
<feature type="domain" description="Glycoside hydrolase 35 catalytic" evidence="5">
    <location>
        <begin position="12"/>
        <end position="318"/>
    </location>
</feature>
<evidence type="ECO:0000256" key="4">
    <source>
        <dbReference type="PIRSR" id="PIRSR006336-1"/>
    </source>
</evidence>
<feature type="active site" description="Nucleophile" evidence="4">
    <location>
        <position position="229"/>
    </location>
</feature>
<dbReference type="Pfam" id="PF01301">
    <property type="entry name" value="Glyco_hydro_35"/>
    <property type="match status" value="1"/>
</dbReference>
<dbReference type="PIRSF" id="PIRSF006336">
    <property type="entry name" value="B-gal"/>
    <property type="match status" value="1"/>
</dbReference>
<dbReference type="InterPro" id="IPR001944">
    <property type="entry name" value="Glycoside_Hdrlase_35"/>
</dbReference>
<dbReference type="InterPro" id="IPR048913">
    <property type="entry name" value="BetaGal_gal-bd"/>
</dbReference>
<name>A0A562UYX6_9ACTN</name>
<comment type="caution">
    <text evidence="8">The sequence shown here is derived from an EMBL/GenBank/DDBJ whole genome shotgun (WGS) entry which is preliminary data.</text>
</comment>
<keyword evidence="2" id="KW-0378">Hydrolase</keyword>
<keyword evidence="3" id="KW-0326">Glycosidase</keyword>
<sequence length="580" mass="64027">MLTGDDFLRPERRIVSGAVHYFRVHPRQWEHRLRMLRAMGAECVETYVPWNLHERRRGEYDFTGLADLTGFLDTAARLDLAVIARPGPYICAEWENGGLPAWLRAADRHAPLRCADPAFLTAVDTWFDVLIPRIAERQTDRGGNVVAVQIENEYGSYGSDAAYLRHLADRLTALGITVPLFTSDGPTDAMLTAGTVPGALATVNFGSRPETAFATLAHHRPGDKHWCMEFWNGWFDHWGESHHVRDAADAADVLDRMLTSGASVNIYMAHGGTNFGLWAGANHEAGYQPTVTSYDYDAPIDETGRPTAKFHAFREVIGRHLPVGELPPEPPRLAPAVVPLTERRPLLDALPDLPATERPLPPRFEELGHDQGMVLYRHELRGPRQQETLELAGLADLAQVFVDGSLIAVLRRDETTGTPLASAADRADLDILVESLGRVNFGPMLGESKGILDGVRHGRQTLHGWRALPIDLDDIGWLTWGTGDRDTPGPAFHRGVLTVTEPGDSHLRVVDGDAGYVWVNGFCLGRYRAEGPQQTMYLPWPLLREGDNEIVVLETGARTPRHVTLDRDADLGTPTAAPAD</sequence>
<feature type="domain" description="Beta-galactosidase 1-like first all-beta" evidence="6">
    <location>
        <begin position="361"/>
        <end position="470"/>
    </location>
</feature>
<dbReference type="RefSeq" id="WP_147141818.1">
    <property type="nucleotide sequence ID" value="NZ_BAABIJ010000003.1"/>
</dbReference>
<dbReference type="PANTHER" id="PTHR23421">
    <property type="entry name" value="BETA-GALACTOSIDASE RELATED"/>
    <property type="match status" value="1"/>
</dbReference>
<comment type="similarity">
    <text evidence="1">Belongs to the glycosyl hydrolase 35 family.</text>
</comment>